<name>A0ABQ2FIT5_9DEIO</name>
<accession>A0ABQ2FIT5</accession>
<sequence>MGCGLQGVGMSAADDLLDAFQGLCAGWGFQVAEPGEAVRDISHGRQRLHLRVQPRQSFWRVGLIARTSFLVEPDAEEYVCSFKTSPHFLNPSWPLDWTLTGPASLPRVREGIQRAYAEELGSFLEQTRTPDGLLRWLRQEYDPLRLVSPSATQPLWRGLWLTDHLSVHDRAAVRHDLREKIILIRQVMDRNS</sequence>
<keyword evidence="2" id="KW-1185">Reference proteome</keyword>
<dbReference type="EMBL" id="BMPE01000002">
    <property type="protein sequence ID" value="GGK95377.1"/>
    <property type="molecule type" value="Genomic_DNA"/>
</dbReference>
<dbReference type="Proteomes" id="UP000604341">
    <property type="component" value="Unassembled WGS sequence"/>
</dbReference>
<comment type="caution">
    <text evidence="1">The sequence shown here is derived from an EMBL/GenBank/DDBJ whole genome shotgun (WGS) entry which is preliminary data.</text>
</comment>
<evidence type="ECO:0000313" key="1">
    <source>
        <dbReference type="EMBL" id="GGK95377.1"/>
    </source>
</evidence>
<protein>
    <submittedName>
        <fullName evidence="1">Uncharacterized protein</fullName>
    </submittedName>
</protein>
<evidence type="ECO:0000313" key="2">
    <source>
        <dbReference type="Proteomes" id="UP000604341"/>
    </source>
</evidence>
<organism evidence="1 2">
    <name type="scientific">Deinococcus radiotolerans</name>
    <dbReference type="NCBI Taxonomy" id="1309407"/>
    <lineage>
        <taxon>Bacteria</taxon>
        <taxon>Thermotogati</taxon>
        <taxon>Deinococcota</taxon>
        <taxon>Deinococci</taxon>
        <taxon>Deinococcales</taxon>
        <taxon>Deinococcaceae</taxon>
        <taxon>Deinococcus</taxon>
    </lineage>
</organism>
<proteinExistence type="predicted"/>
<gene>
    <name evidence="1" type="ORF">GCM10010844_12330</name>
</gene>
<reference evidence="2" key="1">
    <citation type="journal article" date="2019" name="Int. J. Syst. Evol. Microbiol.">
        <title>The Global Catalogue of Microorganisms (GCM) 10K type strain sequencing project: providing services to taxonomists for standard genome sequencing and annotation.</title>
        <authorList>
            <consortium name="The Broad Institute Genomics Platform"/>
            <consortium name="The Broad Institute Genome Sequencing Center for Infectious Disease"/>
            <person name="Wu L."/>
            <person name="Ma J."/>
        </authorList>
    </citation>
    <scope>NUCLEOTIDE SEQUENCE [LARGE SCALE GENOMIC DNA]</scope>
    <source>
        <strain evidence="2">JCM 19173</strain>
    </source>
</reference>